<sequence length="537" mass="58992">MMAQIRKAGQIHSRPSNVVRAQSNISGALVIGGGPAGLALSLMLQRRGWTDITVLEKLPLDFDDSTKSYVYAIDGRGRKFTDLFGLTDNVKDASVEMSSLKVLTVPVQGHAKSSSLQIKDSSKQVYWLPRKNFLNVLQQRVDAMPPGSIKLHHNSSCTAITRNEAGAIQVSAVVDGMPHKFETRLLVGADGINSLVRQTLVQWDHSGRFDMHSVDSPSAGLKYKIMTLPPNPTVSKDGSVMVPNSTMGIIQGSGDLRIGLLPVKDQRSNRTGNFILRPENPFWNLSSKEELYDALEANFPQLPVRELISEEAAEAFVTGSGGRFPQPQHCSAMYMLLEDSCLGERTSWDESRTAFTFNGEDSQASRSGDRPPSSQLNPHPASHHASSAAVLLVGDAVHCFPPDLGQGVNSALEDVFVLDQVLDKCEGDLYKALPMYEELRMPDVKALISIMQFGYPYQYNQDKLGKALWTANFIVRLGLNKALPALIAPPTFLMVQDAMLSYRRILELEEETMMWIKVMIGAVVAGVLVVLLTLLIQ</sequence>
<protein>
    <recommendedName>
        <fullName evidence="9">FAD-binding domain-containing protein</fullName>
    </recommendedName>
</protein>
<feature type="transmembrane region" description="Helical" evidence="8">
    <location>
        <begin position="514"/>
        <end position="536"/>
    </location>
</feature>
<evidence type="ECO:0000256" key="8">
    <source>
        <dbReference type="SAM" id="Phobius"/>
    </source>
</evidence>
<dbReference type="InterPro" id="IPR036188">
    <property type="entry name" value="FAD/NAD-bd_sf"/>
</dbReference>
<feature type="compositionally biased region" description="Polar residues" evidence="7">
    <location>
        <begin position="357"/>
        <end position="377"/>
    </location>
</feature>
<dbReference type="GO" id="GO:0070189">
    <property type="term" value="P:kynurenine metabolic process"/>
    <property type="evidence" value="ECO:0007669"/>
    <property type="project" value="TreeGrafter"/>
</dbReference>
<reference evidence="10 11" key="1">
    <citation type="submission" date="2017-08" db="EMBL/GenBank/DDBJ databases">
        <title>Acidophilic green algal genome provides insights into adaptation to an acidic environment.</title>
        <authorList>
            <person name="Hirooka S."/>
            <person name="Hirose Y."/>
            <person name="Kanesaki Y."/>
            <person name="Higuchi S."/>
            <person name="Fujiwara T."/>
            <person name="Onuma R."/>
            <person name="Era A."/>
            <person name="Ohbayashi R."/>
            <person name="Uzuka A."/>
            <person name="Nozaki H."/>
            <person name="Yoshikawa H."/>
            <person name="Miyagishima S.Y."/>
        </authorList>
    </citation>
    <scope>NUCLEOTIDE SEQUENCE [LARGE SCALE GENOMIC DNA]</scope>
    <source>
        <strain evidence="10 11">NIES-2499</strain>
    </source>
</reference>
<keyword evidence="8" id="KW-0812">Transmembrane</keyword>
<keyword evidence="2" id="KW-0285">Flavoprotein</keyword>
<dbReference type="PANTHER" id="PTHR46028">
    <property type="entry name" value="KYNURENINE 3-MONOOXYGENASE"/>
    <property type="match status" value="1"/>
</dbReference>
<evidence type="ECO:0000256" key="6">
    <source>
        <dbReference type="ARBA" id="ARBA00023033"/>
    </source>
</evidence>
<evidence type="ECO:0000256" key="3">
    <source>
        <dbReference type="ARBA" id="ARBA00022827"/>
    </source>
</evidence>
<dbReference type="Proteomes" id="UP000232323">
    <property type="component" value="Unassembled WGS sequence"/>
</dbReference>
<dbReference type="Pfam" id="PF01494">
    <property type="entry name" value="FAD_binding_3"/>
    <property type="match status" value="2"/>
</dbReference>
<proteinExistence type="predicted"/>
<dbReference type="Gene3D" id="3.50.50.60">
    <property type="entry name" value="FAD/NAD(P)-binding domain"/>
    <property type="match status" value="2"/>
</dbReference>
<comment type="cofactor">
    <cofactor evidence="1">
        <name>FAD</name>
        <dbReference type="ChEBI" id="CHEBI:57692"/>
    </cofactor>
</comment>
<dbReference type="AlphaFoldDB" id="A0A250XAR2"/>
<dbReference type="PRINTS" id="PR00420">
    <property type="entry name" value="RNGMNOXGNASE"/>
</dbReference>
<keyword evidence="8" id="KW-0472">Membrane</keyword>
<dbReference type="PANTHER" id="PTHR46028:SF2">
    <property type="entry name" value="KYNURENINE 3-MONOOXYGENASE"/>
    <property type="match status" value="1"/>
</dbReference>
<dbReference type="EMBL" id="BEGY01000049">
    <property type="protein sequence ID" value="GAX80168.1"/>
    <property type="molecule type" value="Genomic_DNA"/>
</dbReference>
<dbReference type="GO" id="GO:0071949">
    <property type="term" value="F:FAD binding"/>
    <property type="evidence" value="ECO:0007669"/>
    <property type="project" value="InterPro"/>
</dbReference>
<evidence type="ECO:0000256" key="5">
    <source>
        <dbReference type="ARBA" id="ARBA00023002"/>
    </source>
</evidence>
<comment type="caution">
    <text evidence="10">The sequence shown here is derived from an EMBL/GenBank/DDBJ whole genome shotgun (WGS) entry which is preliminary data.</text>
</comment>
<feature type="region of interest" description="Disordered" evidence="7">
    <location>
        <begin position="357"/>
        <end position="382"/>
    </location>
</feature>
<evidence type="ECO:0000313" key="10">
    <source>
        <dbReference type="EMBL" id="GAX80168.1"/>
    </source>
</evidence>
<accession>A0A250XAR2</accession>
<dbReference type="InterPro" id="IPR002938">
    <property type="entry name" value="FAD-bd"/>
</dbReference>
<gene>
    <name evidence="10" type="ORF">CEUSTIGMA_g7606.t1</name>
</gene>
<dbReference type="GO" id="GO:0004502">
    <property type="term" value="F:kynurenine 3-monooxygenase activity"/>
    <property type="evidence" value="ECO:0007669"/>
    <property type="project" value="TreeGrafter"/>
</dbReference>
<organism evidence="10 11">
    <name type="scientific">Chlamydomonas eustigma</name>
    <dbReference type="NCBI Taxonomy" id="1157962"/>
    <lineage>
        <taxon>Eukaryota</taxon>
        <taxon>Viridiplantae</taxon>
        <taxon>Chlorophyta</taxon>
        <taxon>core chlorophytes</taxon>
        <taxon>Chlorophyceae</taxon>
        <taxon>CS clade</taxon>
        <taxon>Chlamydomonadales</taxon>
        <taxon>Chlamydomonadaceae</taxon>
        <taxon>Chlamydomonas</taxon>
    </lineage>
</organism>
<evidence type="ECO:0000256" key="2">
    <source>
        <dbReference type="ARBA" id="ARBA00022630"/>
    </source>
</evidence>
<evidence type="ECO:0000259" key="9">
    <source>
        <dbReference type="Pfam" id="PF01494"/>
    </source>
</evidence>
<name>A0A250XAR2_9CHLO</name>
<keyword evidence="11" id="KW-1185">Reference proteome</keyword>
<evidence type="ECO:0000256" key="7">
    <source>
        <dbReference type="SAM" id="MobiDB-lite"/>
    </source>
</evidence>
<evidence type="ECO:0000256" key="4">
    <source>
        <dbReference type="ARBA" id="ARBA00022857"/>
    </source>
</evidence>
<keyword evidence="6" id="KW-0503">Monooxygenase</keyword>
<dbReference type="STRING" id="1157962.A0A250XAR2"/>
<keyword evidence="4" id="KW-0521">NADP</keyword>
<evidence type="ECO:0000256" key="1">
    <source>
        <dbReference type="ARBA" id="ARBA00001974"/>
    </source>
</evidence>
<keyword evidence="8" id="KW-1133">Transmembrane helix</keyword>
<keyword evidence="3" id="KW-0274">FAD</keyword>
<evidence type="ECO:0000313" key="11">
    <source>
        <dbReference type="Proteomes" id="UP000232323"/>
    </source>
</evidence>
<dbReference type="OrthoDB" id="10053569at2759"/>
<feature type="domain" description="FAD-binding" evidence="9">
    <location>
        <begin position="389"/>
        <end position="422"/>
    </location>
</feature>
<feature type="domain" description="FAD-binding" evidence="9">
    <location>
        <begin position="28"/>
        <end position="201"/>
    </location>
</feature>
<dbReference type="SUPFAM" id="SSF51905">
    <property type="entry name" value="FAD/NAD(P)-binding domain"/>
    <property type="match status" value="1"/>
</dbReference>
<keyword evidence="5" id="KW-0560">Oxidoreductase</keyword>